<comment type="caution">
    <text evidence="11">The sequence shown here is derived from an EMBL/GenBank/DDBJ whole genome shotgun (WGS) entry which is preliminary data.</text>
</comment>
<dbReference type="UniPathway" id="UPA00363">
    <property type="reaction ID" value="UER00861"/>
</dbReference>
<evidence type="ECO:0000256" key="5">
    <source>
        <dbReference type="ARBA" id="ARBA00042797"/>
    </source>
</evidence>
<sequence>MDKAKERINSIAKHISSANKDEKDSAAPNVLEAAVTTTQTPAKRKLALAAEKQKRESWADAVEELETRRKLAAVLNEEDPGIQRQRLQGKLTARERVALILDAGSLREWGSTAGKAIRDPKTGKLKEFVRANFVAGRGKIRGKDVIVGADDFSVRGGHADGGIARKSLYTEQMAIELRLPLIRLLDGSSGGGSVTTYLSTGRTYIPAMSSVSIMNRLLKISPVGACILGPAVGAGAARATLTHFVVAVAGLSQLFAAGPPVVQYATFETVTKEELGGSHIMGANGTFDNIVGSELEAFETMAKWLSYLPTNRHELPARIAPPKAIPDQSVLLNAIPKKRQRQYDPRTAYLSTIMDPNTFFEIGTHWGNDLITGFARLDGWSVGVIAGDPRFNGGATSAAACHKVNRFVQICDQFNLPICNFNDCPGFAVGTKAEAAGTIRAGSRLAVTVYDSTVPWYTVIVRRLYGVAGAILGCRGDGNVEGGGINVRCAWPSAEWGSLPLEGGIEAAYKKDLIKDPSLRERLLEQFREVASPFLTAEAFDIEEMVSPADTRELMVEWVNLVYKYRLPERLAKGGSTMTYAP</sequence>
<evidence type="ECO:0000313" key="11">
    <source>
        <dbReference type="EMBL" id="TPX34662.1"/>
    </source>
</evidence>
<evidence type="ECO:0000256" key="8">
    <source>
        <dbReference type="SAM" id="MobiDB-lite"/>
    </source>
</evidence>
<comment type="catalytic activity">
    <reaction evidence="7">
        <text>propanoyl-CoA + hydrogencarbonate + ATP = (S)-methylmalonyl-CoA + ADP + phosphate + H(+)</text>
        <dbReference type="Rhea" id="RHEA:23720"/>
        <dbReference type="ChEBI" id="CHEBI:15378"/>
        <dbReference type="ChEBI" id="CHEBI:17544"/>
        <dbReference type="ChEBI" id="CHEBI:30616"/>
        <dbReference type="ChEBI" id="CHEBI:43474"/>
        <dbReference type="ChEBI" id="CHEBI:57327"/>
        <dbReference type="ChEBI" id="CHEBI:57392"/>
        <dbReference type="ChEBI" id="CHEBI:456216"/>
        <dbReference type="EC" id="6.4.1.3"/>
    </reaction>
    <physiologicalReaction direction="left-to-right" evidence="7">
        <dbReference type="Rhea" id="RHEA:23721"/>
    </physiologicalReaction>
</comment>
<dbReference type="STRING" id="1806994.A0A507C4Q7"/>
<evidence type="ECO:0000313" key="12">
    <source>
        <dbReference type="Proteomes" id="UP000319731"/>
    </source>
</evidence>
<feature type="region of interest" description="Disordered" evidence="8">
    <location>
        <begin position="1"/>
        <end position="26"/>
    </location>
</feature>
<organism evidence="11 12">
    <name type="scientific">Synchytrium microbalum</name>
    <dbReference type="NCBI Taxonomy" id="1806994"/>
    <lineage>
        <taxon>Eukaryota</taxon>
        <taxon>Fungi</taxon>
        <taxon>Fungi incertae sedis</taxon>
        <taxon>Chytridiomycota</taxon>
        <taxon>Chytridiomycota incertae sedis</taxon>
        <taxon>Chytridiomycetes</taxon>
        <taxon>Synchytriales</taxon>
        <taxon>Synchytriaceae</taxon>
        <taxon>Synchytrium</taxon>
    </lineage>
</organism>
<proteinExistence type="predicted"/>
<comment type="subunit">
    <text evidence="3">The holoenzyme is a dodecamer composed of 6 PCCA/alpha subunits and 6 PCCB/beta subunits.</text>
</comment>
<dbReference type="InterPro" id="IPR011762">
    <property type="entry name" value="COA_CT_N"/>
</dbReference>
<comment type="catalytic activity">
    <reaction evidence="6">
        <text>butanoyl-CoA + hydrogencarbonate + ATP = (2S)-ethylmalonyl-CoA + ADP + phosphate + H(+)</text>
        <dbReference type="Rhea" id="RHEA:59520"/>
        <dbReference type="ChEBI" id="CHEBI:15378"/>
        <dbReference type="ChEBI" id="CHEBI:17544"/>
        <dbReference type="ChEBI" id="CHEBI:30616"/>
        <dbReference type="ChEBI" id="CHEBI:43474"/>
        <dbReference type="ChEBI" id="CHEBI:57371"/>
        <dbReference type="ChEBI" id="CHEBI:60909"/>
        <dbReference type="ChEBI" id="CHEBI:456216"/>
    </reaction>
    <physiologicalReaction direction="left-to-right" evidence="6">
        <dbReference type="Rhea" id="RHEA:59521"/>
    </physiologicalReaction>
</comment>
<dbReference type="GeneID" id="42003947"/>
<evidence type="ECO:0000256" key="6">
    <source>
        <dbReference type="ARBA" id="ARBA00048208"/>
    </source>
</evidence>
<dbReference type="PROSITE" id="PS50989">
    <property type="entry name" value="COA_CT_CTER"/>
    <property type="match status" value="1"/>
</dbReference>
<protein>
    <recommendedName>
        <fullName evidence="4">Propionyl-CoA carboxylase beta chain, mitochondrial</fullName>
        <ecNumber evidence="2">6.4.1.3</ecNumber>
    </recommendedName>
    <alternativeName>
        <fullName evidence="5">Propanoyl-CoA:carbon dioxide ligase subunit beta</fullName>
    </alternativeName>
</protein>
<dbReference type="Proteomes" id="UP000319731">
    <property type="component" value="Unassembled WGS sequence"/>
</dbReference>
<dbReference type="AlphaFoldDB" id="A0A507C4Q7"/>
<accession>A0A507C4Q7</accession>
<dbReference type="GO" id="GO:0004658">
    <property type="term" value="F:propionyl-CoA carboxylase activity"/>
    <property type="evidence" value="ECO:0007669"/>
    <property type="project" value="UniProtKB-EC"/>
</dbReference>
<dbReference type="EC" id="6.4.1.3" evidence="2"/>
<dbReference type="Pfam" id="PF01039">
    <property type="entry name" value="Carboxyl_trans"/>
    <property type="match status" value="1"/>
</dbReference>
<evidence type="ECO:0000256" key="1">
    <source>
        <dbReference type="ARBA" id="ARBA00005060"/>
    </source>
</evidence>
<dbReference type="PANTHER" id="PTHR43842">
    <property type="entry name" value="PROPIONYL-COA CARBOXYLASE BETA CHAIN"/>
    <property type="match status" value="1"/>
</dbReference>
<gene>
    <name evidence="11" type="ORF">SmJEL517_g02722</name>
</gene>
<feature type="domain" description="CoA carboxyltransferase N-terminal" evidence="9">
    <location>
        <begin position="55"/>
        <end position="321"/>
    </location>
</feature>
<dbReference type="PROSITE" id="PS50980">
    <property type="entry name" value="COA_CT_NTER"/>
    <property type="match status" value="1"/>
</dbReference>
<evidence type="ECO:0000256" key="7">
    <source>
        <dbReference type="ARBA" id="ARBA00049495"/>
    </source>
</evidence>
<comment type="pathway">
    <text evidence="1">Metabolic intermediate metabolism; propanoyl-CoA degradation; succinyl-CoA from propanoyl-CoA: step 1/3.</text>
</comment>
<dbReference type="InterPro" id="IPR011763">
    <property type="entry name" value="COA_CT_C"/>
</dbReference>
<evidence type="ECO:0000256" key="2">
    <source>
        <dbReference type="ARBA" id="ARBA00013050"/>
    </source>
</evidence>
<dbReference type="SUPFAM" id="SSF52096">
    <property type="entry name" value="ClpP/crotonase"/>
    <property type="match status" value="2"/>
</dbReference>
<evidence type="ECO:0000259" key="10">
    <source>
        <dbReference type="PROSITE" id="PS50989"/>
    </source>
</evidence>
<dbReference type="PANTHER" id="PTHR43842:SF2">
    <property type="entry name" value="PROPIONYL-COA CARBOXYLASE BETA CHAIN, MITOCHONDRIAL"/>
    <property type="match status" value="1"/>
</dbReference>
<evidence type="ECO:0000256" key="4">
    <source>
        <dbReference type="ARBA" id="ARBA00041138"/>
    </source>
</evidence>
<reference evidence="11 12" key="1">
    <citation type="journal article" date="2019" name="Sci. Rep.">
        <title>Comparative genomics of chytrid fungi reveal insights into the obligate biotrophic and pathogenic lifestyle of Synchytrium endobioticum.</title>
        <authorList>
            <person name="van de Vossenberg B.T.L.H."/>
            <person name="Warris S."/>
            <person name="Nguyen H.D.T."/>
            <person name="van Gent-Pelzer M.P.E."/>
            <person name="Joly D.L."/>
            <person name="van de Geest H.C."/>
            <person name="Bonants P.J.M."/>
            <person name="Smith D.S."/>
            <person name="Levesque C.A."/>
            <person name="van der Lee T.A.J."/>
        </authorList>
    </citation>
    <scope>NUCLEOTIDE SEQUENCE [LARGE SCALE GENOMIC DNA]</scope>
    <source>
        <strain evidence="11 12">JEL517</strain>
    </source>
</reference>
<feature type="domain" description="CoA carboxyltransferase C-terminal" evidence="10">
    <location>
        <begin position="312"/>
        <end position="573"/>
    </location>
</feature>
<dbReference type="InterPro" id="IPR051047">
    <property type="entry name" value="AccD/PCCB"/>
</dbReference>
<dbReference type="Gene3D" id="3.90.226.10">
    <property type="entry name" value="2-enoyl-CoA Hydratase, Chain A, domain 1"/>
    <property type="match status" value="2"/>
</dbReference>
<dbReference type="EMBL" id="QEAO01000012">
    <property type="protein sequence ID" value="TPX34662.1"/>
    <property type="molecule type" value="Genomic_DNA"/>
</dbReference>
<dbReference type="InterPro" id="IPR029045">
    <property type="entry name" value="ClpP/crotonase-like_dom_sf"/>
</dbReference>
<evidence type="ECO:0000256" key="3">
    <source>
        <dbReference type="ARBA" id="ARBA00038567"/>
    </source>
</evidence>
<keyword evidence="12" id="KW-1185">Reference proteome</keyword>
<evidence type="ECO:0000259" key="9">
    <source>
        <dbReference type="PROSITE" id="PS50980"/>
    </source>
</evidence>
<dbReference type="GO" id="GO:0006552">
    <property type="term" value="P:L-leucine catabolic process"/>
    <property type="evidence" value="ECO:0007669"/>
    <property type="project" value="UniProtKB-UniPathway"/>
</dbReference>
<dbReference type="InterPro" id="IPR034733">
    <property type="entry name" value="AcCoA_carboxyl_beta"/>
</dbReference>
<dbReference type="RefSeq" id="XP_031025340.1">
    <property type="nucleotide sequence ID" value="XM_031168650.1"/>
</dbReference>
<dbReference type="OrthoDB" id="439921at2759"/>
<name>A0A507C4Q7_9FUNG</name>